<dbReference type="SMART" id="SM00448">
    <property type="entry name" value="REC"/>
    <property type="match status" value="1"/>
</dbReference>
<dbReference type="SMART" id="SM00421">
    <property type="entry name" value="HTH_LUXR"/>
    <property type="match status" value="1"/>
</dbReference>
<dbReference type="PROSITE" id="PS50110">
    <property type="entry name" value="RESPONSE_REGULATORY"/>
    <property type="match status" value="1"/>
</dbReference>
<dbReference type="InterPro" id="IPR016032">
    <property type="entry name" value="Sig_transdc_resp-reg_C-effctor"/>
</dbReference>
<dbReference type="GO" id="GO:0006355">
    <property type="term" value="P:regulation of DNA-templated transcription"/>
    <property type="evidence" value="ECO:0007669"/>
    <property type="project" value="InterPro"/>
</dbReference>
<dbReference type="EMBL" id="SNWD01000008">
    <property type="protein sequence ID" value="TDN81149.1"/>
    <property type="molecule type" value="Genomic_DNA"/>
</dbReference>
<dbReference type="AlphaFoldDB" id="A0A4R6FI92"/>
<evidence type="ECO:0000259" key="5">
    <source>
        <dbReference type="PROSITE" id="PS50043"/>
    </source>
</evidence>
<evidence type="ECO:0000259" key="6">
    <source>
        <dbReference type="PROSITE" id="PS50110"/>
    </source>
</evidence>
<dbReference type="GO" id="GO:0000160">
    <property type="term" value="P:phosphorelay signal transduction system"/>
    <property type="evidence" value="ECO:0007669"/>
    <property type="project" value="InterPro"/>
</dbReference>
<feature type="domain" description="Response regulatory" evidence="6">
    <location>
        <begin position="4"/>
        <end position="119"/>
    </location>
</feature>
<evidence type="ECO:0000256" key="1">
    <source>
        <dbReference type="ARBA" id="ARBA00023015"/>
    </source>
</evidence>
<feature type="domain" description="HTH luxR-type" evidence="5">
    <location>
        <begin position="135"/>
        <end position="200"/>
    </location>
</feature>
<feature type="modified residue" description="4-aspartylphosphate" evidence="4">
    <location>
        <position position="54"/>
    </location>
</feature>
<dbReference type="GO" id="GO:0003677">
    <property type="term" value="F:DNA binding"/>
    <property type="evidence" value="ECO:0007669"/>
    <property type="project" value="UniProtKB-KW"/>
</dbReference>
<dbReference type="PRINTS" id="PR00038">
    <property type="entry name" value="HTHLUXR"/>
</dbReference>
<comment type="caution">
    <text evidence="7">The sequence shown here is derived from an EMBL/GenBank/DDBJ whole genome shotgun (WGS) entry which is preliminary data.</text>
</comment>
<evidence type="ECO:0000256" key="2">
    <source>
        <dbReference type="ARBA" id="ARBA00023125"/>
    </source>
</evidence>
<reference evidence="7 8" key="1">
    <citation type="submission" date="2019-03" db="EMBL/GenBank/DDBJ databases">
        <title>Genomic Encyclopedia of Type Strains, Phase IV (KMG-IV): sequencing the most valuable type-strain genomes for metagenomic binning, comparative biology and taxonomic classification.</title>
        <authorList>
            <person name="Goeker M."/>
        </authorList>
    </citation>
    <scope>NUCLEOTIDE SEQUENCE [LARGE SCALE GENOMIC DNA]</scope>
    <source>
        <strain evidence="7 8">DSM 25059</strain>
    </source>
</reference>
<keyword evidence="3" id="KW-0804">Transcription</keyword>
<dbReference type="CDD" id="cd06170">
    <property type="entry name" value="LuxR_C_like"/>
    <property type="match status" value="1"/>
</dbReference>
<evidence type="ECO:0000313" key="7">
    <source>
        <dbReference type="EMBL" id="TDN81149.1"/>
    </source>
</evidence>
<sequence length="205" mass="22594">MMRSVYIVDDDDAVRSSLQGLLAERPGHQIRVFRSGDDFLESVEAEDGGVLLLDYHMPGSNGLDVLRALGDQRVRFAAVMLTGQGDVSVAVQAMKAGAVDFLEKPYDPYHLLRVVEAAFKRFESETGHQERLKAATDRIDKLSPRERDVLMGLIEGRANKVIAHDLDLSPRTVEIYRANMMEKLGVGSLSEALRVAFAAGLVQVP</sequence>
<proteinExistence type="predicted"/>
<evidence type="ECO:0000256" key="4">
    <source>
        <dbReference type="PROSITE-ProRule" id="PRU00169"/>
    </source>
</evidence>
<dbReference type="Pfam" id="PF00072">
    <property type="entry name" value="Response_reg"/>
    <property type="match status" value="1"/>
</dbReference>
<dbReference type="PANTHER" id="PTHR44688">
    <property type="entry name" value="DNA-BINDING TRANSCRIPTIONAL ACTIVATOR DEVR_DOSR"/>
    <property type="match status" value="1"/>
</dbReference>
<dbReference type="OrthoDB" id="9782655at2"/>
<keyword evidence="2" id="KW-0238">DNA-binding</keyword>
<keyword evidence="8" id="KW-1185">Reference proteome</keyword>
<protein>
    <submittedName>
        <fullName evidence="7">LuxR family two component transcriptional regulator</fullName>
    </submittedName>
</protein>
<dbReference type="PANTHER" id="PTHR44688:SF16">
    <property type="entry name" value="DNA-BINDING TRANSCRIPTIONAL ACTIVATOR DEVR_DOSR"/>
    <property type="match status" value="1"/>
</dbReference>
<dbReference type="Gene3D" id="3.40.50.2300">
    <property type="match status" value="1"/>
</dbReference>
<evidence type="ECO:0000313" key="8">
    <source>
        <dbReference type="Proteomes" id="UP000295493"/>
    </source>
</evidence>
<dbReference type="Gene3D" id="1.10.10.10">
    <property type="entry name" value="Winged helix-like DNA-binding domain superfamily/Winged helix DNA-binding domain"/>
    <property type="match status" value="1"/>
</dbReference>
<dbReference type="InterPro" id="IPR036388">
    <property type="entry name" value="WH-like_DNA-bd_sf"/>
</dbReference>
<keyword evidence="4" id="KW-0597">Phosphoprotein</keyword>
<dbReference type="SUPFAM" id="SSF52172">
    <property type="entry name" value="CheY-like"/>
    <property type="match status" value="1"/>
</dbReference>
<dbReference type="InterPro" id="IPR000792">
    <property type="entry name" value="Tscrpt_reg_LuxR_C"/>
</dbReference>
<evidence type="ECO:0000256" key="3">
    <source>
        <dbReference type="ARBA" id="ARBA00023163"/>
    </source>
</evidence>
<organism evidence="7 8">
    <name type="scientific">Stakelama pacifica</name>
    <dbReference type="NCBI Taxonomy" id="517720"/>
    <lineage>
        <taxon>Bacteria</taxon>
        <taxon>Pseudomonadati</taxon>
        <taxon>Pseudomonadota</taxon>
        <taxon>Alphaproteobacteria</taxon>
        <taxon>Sphingomonadales</taxon>
        <taxon>Sphingomonadaceae</taxon>
        <taxon>Stakelama</taxon>
    </lineage>
</organism>
<dbReference type="InterPro" id="IPR001789">
    <property type="entry name" value="Sig_transdc_resp-reg_receiver"/>
</dbReference>
<dbReference type="InterPro" id="IPR011006">
    <property type="entry name" value="CheY-like_superfamily"/>
</dbReference>
<dbReference type="PROSITE" id="PS50043">
    <property type="entry name" value="HTH_LUXR_2"/>
    <property type="match status" value="1"/>
</dbReference>
<name>A0A4R6FI92_9SPHN</name>
<keyword evidence="1" id="KW-0805">Transcription regulation</keyword>
<dbReference type="PROSITE" id="PS00622">
    <property type="entry name" value="HTH_LUXR_1"/>
    <property type="match status" value="1"/>
</dbReference>
<dbReference type="Proteomes" id="UP000295493">
    <property type="component" value="Unassembled WGS sequence"/>
</dbReference>
<dbReference type="Pfam" id="PF00196">
    <property type="entry name" value="GerE"/>
    <property type="match status" value="1"/>
</dbReference>
<accession>A0A4R6FI92</accession>
<dbReference type="RefSeq" id="WP_133496004.1">
    <property type="nucleotide sequence ID" value="NZ_BMLU01000008.1"/>
</dbReference>
<gene>
    <name evidence="7" type="ORF">EV664_10891</name>
</gene>
<dbReference type="SUPFAM" id="SSF46894">
    <property type="entry name" value="C-terminal effector domain of the bipartite response regulators"/>
    <property type="match status" value="1"/>
</dbReference>